<protein>
    <submittedName>
        <fullName evidence="1">24550_t:CDS:1</fullName>
    </submittedName>
</protein>
<proteinExistence type="predicted"/>
<sequence>MIFISSINGIIEIWILNYPTLKNINFDLVNPEYEPEELSENEPLSEESINNNSDEEVPEVACFTSRFLVKTIIHSNVPVEYPSTSQDVHQIKNSPYFGNIQVNKEERYCMGIKICQFTDPSLINTEHNKVDMESPLWKKITENQDIEYLAIKDNTCKFKNDNGIMYKWHRYIKIDPENVDITLFQNLLFEKAEKLYLIVQHYCIDYIHNLPNGKIDRGEIIQTKCPVKFYKFTPQDLTTSDVKLNLQTLIRQSINDNNIITSGNIQS</sequence>
<evidence type="ECO:0000313" key="1">
    <source>
        <dbReference type="EMBL" id="CAG8815441.1"/>
    </source>
</evidence>
<evidence type="ECO:0000313" key="2">
    <source>
        <dbReference type="Proteomes" id="UP000789901"/>
    </source>
</evidence>
<keyword evidence="2" id="KW-1185">Reference proteome</keyword>
<dbReference type="Proteomes" id="UP000789901">
    <property type="component" value="Unassembled WGS sequence"/>
</dbReference>
<organism evidence="1 2">
    <name type="scientific">Gigaspora margarita</name>
    <dbReference type="NCBI Taxonomy" id="4874"/>
    <lineage>
        <taxon>Eukaryota</taxon>
        <taxon>Fungi</taxon>
        <taxon>Fungi incertae sedis</taxon>
        <taxon>Mucoromycota</taxon>
        <taxon>Glomeromycotina</taxon>
        <taxon>Glomeromycetes</taxon>
        <taxon>Diversisporales</taxon>
        <taxon>Gigasporaceae</taxon>
        <taxon>Gigaspora</taxon>
    </lineage>
</organism>
<name>A0ABN7W465_GIGMA</name>
<comment type="caution">
    <text evidence="1">The sequence shown here is derived from an EMBL/GenBank/DDBJ whole genome shotgun (WGS) entry which is preliminary data.</text>
</comment>
<feature type="non-terminal residue" evidence="1">
    <location>
        <position position="267"/>
    </location>
</feature>
<dbReference type="EMBL" id="CAJVQB010030366">
    <property type="protein sequence ID" value="CAG8815441.1"/>
    <property type="molecule type" value="Genomic_DNA"/>
</dbReference>
<reference evidence="1 2" key="1">
    <citation type="submission" date="2021-06" db="EMBL/GenBank/DDBJ databases">
        <authorList>
            <person name="Kallberg Y."/>
            <person name="Tangrot J."/>
            <person name="Rosling A."/>
        </authorList>
    </citation>
    <scope>NUCLEOTIDE SEQUENCE [LARGE SCALE GENOMIC DNA]</scope>
    <source>
        <strain evidence="1 2">120-4 pot B 10/14</strain>
    </source>
</reference>
<accession>A0ABN7W465</accession>
<gene>
    <name evidence="1" type="ORF">GMARGA_LOCUS26293</name>
</gene>